<gene>
    <name evidence="1" type="ORF">JY651_42715</name>
</gene>
<evidence type="ECO:0000313" key="1">
    <source>
        <dbReference type="EMBL" id="QSQ28502.1"/>
    </source>
</evidence>
<proteinExistence type="predicted"/>
<accession>A0ABX7PDJ2</accession>
<protein>
    <submittedName>
        <fullName evidence="1">Uncharacterized protein</fullName>
    </submittedName>
</protein>
<sequence length="216" mass="23875">MLWAWERPEDLRFLAGKPVDVAFLLATLELTGTDVFEHPRRQPLRLPPGVSLEATVRLEMHRGASLADFTPERLRALAERLATLAHRPDVTALQLDFDARESEQDAYVALLQETRRLLPPTVPLSITGLASWCVSGSWLELAPVSEVVPQLFRMGPEASTFRARFAQGLPSPCKGSVGLALDEWQPVPPGVSTLYLFSPRPWTPDAFARAVAGMKP</sequence>
<evidence type="ECO:0000313" key="2">
    <source>
        <dbReference type="Proteomes" id="UP000662747"/>
    </source>
</evidence>
<dbReference type="Proteomes" id="UP000662747">
    <property type="component" value="Chromosome"/>
</dbReference>
<reference evidence="1 2" key="1">
    <citation type="submission" date="2021-02" db="EMBL/GenBank/DDBJ databases">
        <title>De Novo genome assembly of isolated myxobacteria.</title>
        <authorList>
            <person name="Stevens D.C."/>
        </authorList>
    </citation>
    <scope>NUCLEOTIDE SEQUENCE [LARGE SCALE GENOMIC DNA]</scope>
    <source>
        <strain evidence="2">SCPEA02</strain>
    </source>
</reference>
<dbReference type="EMBL" id="CP071090">
    <property type="protein sequence ID" value="QSQ28502.1"/>
    <property type="molecule type" value="Genomic_DNA"/>
</dbReference>
<name>A0ABX7PDJ2_9BACT</name>
<keyword evidence="2" id="KW-1185">Reference proteome</keyword>
<organism evidence="1 2">
    <name type="scientific">Pyxidicoccus parkwayensis</name>
    <dbReference type="NCBI Taxonomy" id="2813578"/>
    <lineage>
        <taxon>Bacteria</taxon>
        <taxon>Pseudomonadati</taxon>
        <taxon>Myxococcota</taxon>
        <taxon>Myxococcia</taxon>
        <taxon>Myxococcales</taxon>
        <taxon>Cystobacterineae</taxon>
        <taxon>Myxococcaceae</taxon>
        <taxon>Pyxidicoccus</taxon>
    </lineage>
</organism>